<keyword evidence="2" id="KW-0677">Repeat</keyword>
<dbReference type="Pfam" id="PF02493">
    <property type="entry name" value="MORN"/>
    <property type="match status" value="3"/>
</dbReference>
<dbReference type="EMBL" id="KQ416951">
    <property type="protein sequence ID" value="KOF94475.1"/>
    <property type="molecule type" value="Genomic_DNA"/>
</dbReference>
<dbReference type="AlphaFoldDB" id="A0A0L8I0A9"/>
<reference evidence="4" key="1">
    <citation type="submission" date="2015-07" db="EMBL/GenBank/DDBJ databases">
        <title>MeaNS - Measles Nucleotide Surveillance Program.</title>
        <authorList>
            <person name="Tran T."/>
            <person name="Druce J."/>
        </authorList>
    </citation>
    <scope>NUCLEOTIDE SEQUENCE</scope>
    <source>
        <strain evidence="4">UCB-OBI-ISO-001</strain>
        <tissue evidence="4">Gonad</tissue>
    </source>
</reference>
<evidence type="ECO:0000256" key="3">
    <source>
        <dbReference type="ARBA" id="ARBA00023273"/>
    </source>
</evidence>
<dbReference type="SUPFAM" id="SSF82185">
    <property type="entry name" value="Histone H3 K4-specific methyltransferase SET7/9 N-terminal domain"/>
    <property type="match status" value="1"/>
</dbReference>
<dbReference type="STRING" id="37653.A0A0L8I0A9"/>
<dbReference type="SMART" id="SM00698">
    <property type="entry name" value="MORN"/>
    <property type="match status" value="4"/>
</dbReference>
<dbReference type="PANTHER" id="PTHR46614">
    <property type="entry name" value="MORN REPEAT-CONTAINING PROTEIN 4"/>
    <property type="match status" value="1"/>
</dbReference>
<evidence type="ECO:0000256" key="2">
    <source>
        <dbReference type="ARBA" id="ARBA00022737"/>
    </source>
</evidence>
<accession>A0A0L8I0A9</accession>
<comment type="subcellular location">
    <subcellularLocation>
        <location evidence="1">Cell projection</location>
    </subcellularLocation>
</comment>
<name>A0A0L8I0A9_OCTBM</name>
<dbReference type="GO" id="GO:0042995">
    <property type="term" value="C:cell projection"/>
    <property type="evidence" value="ECO:0007669"/>
    <property type="project" value="UniProtKB-SubCell"/>
</dbReference>
<keyword evidence="3" id="KW-0966">Cell projection</keyword>
<evidence type="ECO:0008006" key="5">
    <source>
        <dbReference type="Google" id="ProtNLM"/>
    </source>
</evidence>
<evidence type="ECO:0000313" key="4">
    <source>
        <dbReference type="EMBL" id="KOF94475.1"/>
    </source>
</evidence>
<proteinExistence type="predicted"/>
<dbReference type="OMA" id="YWYNGRV"/>
<dbReference type="Gene3D" id="2.20.110.10">
    <property type="entry name" value="Histone H3 K4-specific methyltransferase SET7/9 N-terminal domain"/>
    <property type="match status" value="2"/>
</dbReference>
<dbReference type="OrthoDB" id="406044at2759"/>
<gene>
    <name evidence="4" type="ORF">OCBIM_22001667mg</name>
</gene>
<dbReference type="InterPro" id="IPR003409">
    <property type="entry name" value="MORN"/>
</dbReference>
<sequence>MAIEFKYPDGTVYNGMFDDRGLRMGIGSIIFGDKTTYKGSFESGLFTGKGSINFPDGASYAGEFWQGKFYGYGVFVNVDGMKYEGQFKDGEFHGYGLVTYADGTNGFPKKEGIFDRNVCKMICESSDHVEKAKSIARAAQQMRV</sequence>
<protein>
    <recommendedName>
        <fullName evidence="5">MORN repeat-containing protein 4</fullName>
    </recommendedName>
</protein>
<dbReference type="PANTHER" id="PTHR46614:SF1">
    <property type="entry name" value="MORN REPEAT-CONTAINING PROTEIN 4"/>
    <property type="match status" value="1"/>
</dbReference>
<dbReference type="GO" id="GO:0048678">
    <property type="term" value="P:response to axon injury"/>
    <property type="evidence" value="ECO:0007669"/>
    <property type="project" value="TreeGrafter"/>
</dbReference>
<dbReference type="KEGG" id="obi:106867703"/>
<organism evidence="4">
    <name type="scientific">Octopus bimaculoides</name>
    <name type="common">California two-spotted octopus</name>
    <dbReference type="NCBI Taxonomy" id="37653"/>
    <lineage>
        <taxon>Eukaryota</taxon>
        <taxon>Metazoa</taxon>
        <taxon>Spiralia</taxon>
        <taxon>Lophotrochozoa</taxon>
        <taxon>Mollusca</taxon>
        <taxon>Cephalopoda</taxon>
        <taxon>Coleoidea</taxon>
        <taxon>Octopodiformes</taxon>
        <taxon>Octopoda</taxon>
        <taxon>Incirrata</taxon>
        <taxon>Octopodidae</taxon>
        <taxon>Octopus</taxon>
    </lineage>
</organism>
<dbReference type="InterPro" id="IPR052315">
    <property type="entry name" value="MORN4"/>
</dbReference>
<evidence type="ECO:0000256" key="1">
    <source>
        <dbReference type="ARBA" id="ARBA00004316"/>
    </source>
</evidence>